<comment type="caution">
    <text evidence="17">The sequence shown here is derived from an EMBL/GenBank/DDBJ whole genome shotgun (WGS) entry which is preliminary data.</text>
</comment>
<dbReference type="NCBIfam" id="TIGR01735">
    <property type="entry name" value="FGAM_synt"/>
    <property type="match status" value="1"/>
</dbReference>
<dbReference type="PROSITE" id="PS51273">
    <property type="entry name" value="GATASE_TYPE_1"/>
    <property type="match status" value="1"/>
</dbReference>
<feature type="active site" evidence="12">
    <location>
        <position position="1345"/>
    </location>
</feature>
<evidence type="ECO:0000259" key="16">
    <source>
        <dbReference type="Pfam" id="PF22689"/>
    </source>
</evidence>
<dbReference type="FunFam" id="3.90.650.10:FF:000024">
    <property type="entry name" value="Phosphoribosylformylglycinamidine synthase"/>
    <property type="match status" value="1"/>
</dbReference>
<protein>
    <recommendedName>
        <fullName evidence="12">Phosphoribosylformylglycinamidine synthase</fullName>
        <shortName evidence="12">FGAM synthase</shortName>
        <shortName evidence="12">FGAMS</shortName>
        <ecNumber evidence="12">6.3.5.3</ecNumber>
    </recommendedName>
    <alternativeName>
        <fullName evidence="12">Formylglycinamide ribonucleotide amidotransferase</fullName>
        <shortName evidence="12">FGAR amidotransferase</shortName>
        <shortName evidence="12">FGAR-AT</shortName>
    </alternativeName>
</protein>
<dbReference type="PANTHER" id="PTHR10099">
    <property type="entry name" value="PHOSPHORIBOSYLFORMYLGLYCINAMIDINE SYNTHASE"/>
    <property type="match status" value="1"/>
</dbReference>
<evidence type="ECO:0000256" key="12">
    <source>
        <dbReference type="HAMAP-Rule" id="MF_00419"/>
    </source>
</evidence>
<dbReference type="HAMAP" id="MF_00419">
    <property type="entry name" value="PurL_1"/>
    <property type="match status" value="1"/>
</dbReference>
<evidence type="ECO:0000259" key="14">
    <source>
        <dbReference type="Pfam" id="PF18072"/>
    </source>
</evidence>
<evidence type="ECO:0000259" key="13">
    <source>
        <dbReference type="Pfam" id="PF02769"/>
    </source>
</evidence>
<comment type="similarity">
    <text evidence="2 12">In the N-terminal section; belongs to the FGAMS family.</text>
</comment>
<name>A0A4R3LQM9_9BURK</name>
<evidence type="ECO:0000256" key="5">
    <source>
        <dbReference type="ARBA" id="ARBA00022723"/>
    </source>
</evidence>
<evidence type="ECO:0000256" key="9">
    <source>
        <dbReference type="ARBA" id="ARBA00022842"/>
    </source>
</evidence>
<evidence type="ECO:0000256" key="1">
    <source>
        <dbReference type="ARBA" id="ARBA00004920"/>
    </source>
</evidence>
<feature type="binding site" evidence="12">
    <location>
        <position position="781"/>
    </location>
    <ligand>
        <name>Mg(2+)</name>
        <dbReference type="ChEBI" id="CHEBI:18420"/>
    </ligand>
</feature>
<feature type="binding site" evidence="12">
    <location>
        <begin position="324"/>
        <end position="335"/>
    </location>
    <ligand>
        <name>ATP</name>
        <dbReference type="ChEBI" id="CHEBI:30616"/>
    </ligand>
</feature>
<dbReference type="SUPFAM" id="SSF55326">
    <property type="entry name" value="PurM N-terminal domain-like"/>
    <property type="match status" value="2"/>
</dbReference>
<dbReference type="InterPro" id="IPR010918">
    <property type="entry name" value="PurM-like_C_dom"/>
</dbReference>
<dbReference type="SMART" id="SM01211">
    <property type="entry name" value="GATase_5"/>
    <property type="match status" value="1"/>
</dbReference>
<dbReference type="InterPro" id="IPR036921">
    <property type="entry name" value="PurM-like_N_sf"/>
</dbReference>
<accession>A0A4R3LQM9</accession>
<evidence type="ECO:0000256" key="2">
    <source>
        <dbReference type="ARBA" id="ARBA00008608"/>
    </source>
</evidence>
<dbReference type="Gene3D" id="3.40.50.880">
    <property type="match status" value="1"/>
</dbReference>
<feature type="domain" description="PurM-like C-terminal" evidence="13">
    <location>
        <begin position="446"/>
        <end position="603"/>
    </location>
</feature>
<evidence type="ECO:0000256" key="3">
    <source>
        <dbReference type="ARBA" id="ARBA00022490"/>
    </source>
</evidence>
<dbReference type="CDD" id="cd02203">
    <property type="entry name" value="PurL_repeat1"/>
    <property type="match status" value="1"/>
</dbReference>
<keyword evidence="18" id="KW-1185">Reference proteome</keyword>
<dbReference type="GO" id="GO:0046872">
    <property type="term" value="F:metal ion binding"/>
    <property type="evidence" value="ECO:0007669"/>
    <property type="project" value="UniProtKB-KW"/>
</dbReference>
<feature type="binding site" evidence="12">
    <location>
        <position position="950"/>
    </location>
    <ligand>
        <name>ATP</name>
        <dbReference type="ChEBI" id="CHEBI:30616"/>
    </ligand>
</feature>
<dbReference type="FunFam" id="3.40.50.880:FF:000008">
    <property type="entry name" value="Phosphoribosylformylglycinamidine synthase"/>
    <property type="match status" value="1"/>
</dbReference>
<dbReference type="Gene3D" id="1.10.8.750">
    <property type="entry name" value="Phosphoribosylformylglycinamidine synthase, linker domain"/>
    <property type="match status" value="1"/>
</dbReference>
<feature type="domain" description="PurM-like C-terminal" evidence="13">
    <location>
        <begin position="890"/>
        <end position="1053"/>
    </location>
</feature>
<dbReference type="SUPFAM" id="SSF56042">
    <property type="entry name" value="PurM C-terminal domain-like"/>
    <property type="match status" value="2"/>
</dbReference>
<keyword evidence="8 12" id="KW-0067">ATP-binding</keyword>
<feature type="active site" evidence="12">
    <location>
        <position position="1343"/>
    </location>
</feature>
<feature type="domain" description="Phosphoribosylformylglycinamidine synthase linker" evidence="14">
    <location>
        <begin position="182"/>
        <end position="231"/>
    </location>
</feature>
<gene>
    <name evidence="12" type="primary">purL</name>
    <name evidence="17" type="ORF">EDC26_11859</name>
</gene>
<dbReference type="Gene3D" id="3.90.650.10">
    <property type="entry name" value="PurM-like C-terminal domain"/>
    <property type="match status" value="2"/>
</dbReference>
<dbReference type="InterPro" id="IPR029062">
    <property type="entry name" value="Class_I_gatase-like"/>
</dbReference>
<dbReference type="NCBIfam" id="NF003672">
    <property type="entry name" value="PRK05297.1"/>
    <property type="match status" value="1"/>
</dbReference>
<dbReference type="Pfam" id="PF18076">
    <property type="entry name" value="FGAR-AT_N"/>
    <property type="match status" value="1"/>
</dbReference>
<sequence>MNFIQHFPGSSVLSSFRRERLLKRFARLGLPVSDIHGQYEHYVWSDTALLEPDRARVAALLDYGEPQLLRKSDVRSLVLRVFPRLGTVSPWASKASDIAHNCGLPAVRRIERGILYVVTPNHGILGTKHITAEQLRQVAACLHDRMTETVVDAAFDGAGLFASLPGKPVQTVDVLKSGAAALHDANRSLGLALSEDEVDYLNTAFTQLGRNPTDVELMMFAQANSEHCRHKIFNAQWVIDGTPQSHTLFGMIRETHAAQPKGTVVAYSDNAAVMEGGPAQPFYAAAPGTDTNAPLSYGHGSAIMHTLMKVETHNHPTAIAPFPGAATGAGGEIRDEGATGRGSKPKAGLTGFTVSNLCFDDGLEPWEDDPYGSPGRIASALDIMIEGPIGGAAFNNEFGRPNLLGYFRTYEQTAGAVRWGYHKPIMIAGGLGVIDSRLTHKDPIPAGALLIQLGGPGMRIGMGGGAASSMSAGANTAELDFDSVQRDNPEIERRAQEVIDRCWQQGAANPVLAIHDVGAGGLSNAFPELVNDAGRGAVFELQQVHLEESGLSAAEIWSNEAQERYVLAVLPQDLARFEAIARRERCPFAVVGVATEERTLRVTQGEGLPGLAATTDADSNGTHEGCRYENVPASHVAAPLVGATNDASPEHAPPKSDIRPVDLPIDVILGKPPRMTRDVQRLPGASAPVDLTVMTLDDAVQRVLRHPTVASKTFLITIGDRTVGGLSSRDQMVGPWQVPVSDCAVTLADFEGVRGEAMSMGERTPLAVIDAAASGRMAVTEALTNLVASDVRDIKDIKLSANWMAACGVDGQDAALYDTVFAVSVWCRQLGLSIPVGKDSLSMRTSWDEGGEAREVVAPVSLIVTAFAPVADVRATLTAQLRTDAGETVLILIDLGRGRHRLGGSILAQVFNQVGRAVPDMDEPESLQAFFNVIRQLAGAGQILAYHDRSDGGLLATVCEMAFAGHVGVSINLDMLTIDPHASDWGDYKIRTEQVAVRRDELTLKALFAEEAGAVIQVPRAERDAVMQALREAGLSAHAHVLGGLNDKDEIQIFRDGKCIYQHARFDLGQQWSEVSRQIMSRRDNPECARAEFETWQNTADPGLTPHVAFDPQEDIAAPFIAKGLRPRVAVLREQGCNSQVEMAWAFDKAGFEAWDVHMTDLLSGRVRLADVHGLVAVGGFSYGDVLGAGEGWARTVRFNQQLADQFAAYFARNDTFALGVCNGCQMMAALSDMIPGARHWPRFTRNVSEKYEARLAMVEIADSPSLFMRGMAGTRVPVAVAHGEGYANFAQQGDIGKVHSVLNFVDNHGQRTEQYPYNPNGSPQGLTGATTADGRFTVLMPHPERVTRNVMLSWSPARWGEEDTGGENTSHGGYSPWMRMFRNARVWLG</sequence>
<evidence type="ECO:0000259" key="15">
    <source>
        <dbReference type="Pfam" id="PF18076"/>
    </source>
</evidence>
<evidence type="ECO:0000256" key="4">
    <source>
        <dbReference type="ARBA" id="ARBA00022598"/>
    </source>
</evidence>
<dbReference type="InterPro" id="IPR041609">
    <property type="entry name" value="PurL_linker"/>
</dbReference>
<dbReference type="PANTHER" id="PTHR10099:SF1">
    <property type="entry name" value="PHOSPHORIBOSYLFORMYLGLYCINAMIDINE SYNTHASE"/>
    <property type="match status" value="1"/>
</dbReference>
<evidence type="ECO:0000256" key="8">
    <source>
        <dbReference type="ARBA" id="ARBA00022840"/>
    </source>
</evidence>
<organism evidence="17 18">
    <name type="scientific">Paralcaligenes ureilyticus</name>
    <dbReference type="NCBI Taxonomy" id="627131"/>
    <lineage>
        <taxon>Bacteria</taxon>
        <taxon>Pseudomonadati</taxon>
        <taxon>Pseudomonadota</taxon>
        <taxon>Betaproteobacteria</taxon>
        <taxon>Burkholderiales</taxon>
        <taxon>Alcaligenaceae</taxon>
        <taxon>Paralcaligenes</taxon>
    </lineage>
</organism>
<dbReference type="CDD" id="cd01740">
    <property type="entry name" value="GATase1_FGAR_AT"/>
    <property type="match status" value="1"/>
</dbReference>
<dbReference type="InterPro" id="IPR036676">
    <property type="entry name" value="PurM-like_C_sf"/>
</dbReference>
<dbReference type="InterPro" id="IPR036604">
    <property type="entry name" value="PurS-like_sf"/>
</dbReference>
<keyword evidence="9 12" id="KW-0460">Magnesium</keyword>
<comment type="subcellular location">
    <subcellularLocation>
        <location evidence="12">Cytoplasm</location>
    </subcellularLocation>
</comment>
<keyword evidence="5 12" id="KW-0479">Metal-binding</keyword>
<feature type="active site" description="Nucleophile" evidence="12">
    <location>
        <position position="1222"/>
    </location>
</feature>
<dbReference type="Pfam" id="PF02769">
    <property type="entry name" value="AIRS_C"/>
    <property type="match status" value="2"/>
</dbReference>
<dbReference type="OrthoDB" id="9804441at2"/>
<keyword evidence="6 12" id="KW-0547">Nucleotide-binding</keyword>
<dbReference type="Pfam" id="PF22689">
    <property type="entry name" value="FGAR-AT_PurM_N-like"/>
    <property type="match status" value="1"/>
</dbReference>
<dbReference type="Proteomes" id="UP000295525">
    <property type="component" value="Unassembled WGS sequence"/>
</dbReference>
<dbReference type="Pfam" id="PF13507">
    <property type="entry name" value="GATase_5"/>
    <property type="match status" value="1"/>
</dbReference>
<evidence type="ECO:0000256" key="10">
    <source>
        <dbReference type="ARBA" id="ARBA00022962"/>
    </source>
</evidence>
<comment type="caution">
    <text evidence="12">Lacks conserved residue(s) required for the propagation of feature annotation.</text>
</comment>
<keyword evidence="7 12" id="KW-0658">Purine biosynthesis</keyword>
<dbReference type="GO" id="GO:0006189">
    <property type="term" value="P:'de novo' IMP biosynthetic process"/>
    <property type="evidence" value="ECO:0007669"/>
    <property type="project" value="UniProtKB-UniRule"/>
</dbReference>
<keyword evidence="3 12" id="KW-0963">Cytoplasm</keyword>
<comment type="subunit">
    <text evidence="12">Monomer.</text>
</comment>
<dbReference type="GO" id="GO:0004642">
    <property type="term" value="F:phosphoribosylformylglycinamidine synthase activity"/>
    <property type="evidence" value="ECO:0007669"/>
    <property type="project" value="UniProtKB-UniRule"/>
</dbReference>
<keyword evidence="4 12" id="KW-0436">Ligase</keyword>
<comment type="pathway">
    <text evidence="1 12">Purine metabolism; IMP biosynthesis via de novo pathway; 5-amino-1-(5-phospho-D-ribosyl)imidazole from N(2)-formyl-N(1)-(5-phospho-D-ribosyl)glycinamide: step 1/2.</text>
</comment>
<feature type="domain" description="Phosphoribosylformylglycinamidine synthase N-terminal" evidence="15">
    <location>
        <begin position="38"/>
        <end position="161"/>
    </location>
</feature>
<dbReference type="Gene3D" id="3.30.1330.10">
    <property type="entry name" value="PurM-like, N-terminal domain"/>
    <property type="match status" value="2"/>
</dbReference>
<dbReference type="CDD" id="cd02204">
    <property type="entry name" value="PurL_repeat2"/>
    <property type="match status" value="1"/>
</dbReference>
<evidence type="ECO:0000256" key="7">
    <source>
        <dbReference type="ARBA" id="ARBA00022755"/>
    </source>
</evidence>
<dbReference type="SUPFAM" id="SSF52317">
    <property type="entry name" value="Class I glutamine amidotransferase-like"/>
    <property type="match status" value="1"/>
</dbReference>
<evidence type="ECO:0000313" key="17">
    <source>
        <dbReference type="EMBL" id="TCT02561.1"/>
    </source>
</evidence>
<proteinExistence type="inferred from homology"/>
<evidence type="ECO:0000313" key="18">
    <source>
        <dbReference type="Proteomes" id="UP000295525"/>
    </source>
</evidence>
<dbReference type="EMBL" id="SMAJ01000018">
    <property type="protein sequence ID" value="TCT02561.1"/>
    <property type="molecule type" value="Genomic_DNA"/>
</dbReference>
<dbReference type="InterPro" id="IPR010073">
    <property type="entry name" value="PurL_large"/>
</dbReference>
<dbReference type="SUPFAM" id="SSF82697">
    <property type="entry name" value="PurS-like"/>
    <property type="match status" value="1"/>
</dbReference>
<dbReference type="EC" id="6.3.5.3" evidence="12"/>
<feature type="binding site" evidence="12">
    <location>
        <position position="742"/>
    </location>
    <ligand>
        <name>Mg(2+)</name>
        <dbReference type="ChEBI" id="CHEBI:18420"/>
    </ligand>
</feature>
<comment type="function">
    <text evidence="12">Phosphoribosylformylglycinamidine synthase involved in the purines biosynthetic pathway. Catalyzes the ATP-dependent conversion of formylglycinamide ribonucleotide (FGAR) and glutamine to yield formylglycinamidine ribonucleotide (FGAM) and glutamate.</text>
</comment>
<dbReference type="GO" id="GO:0005737">
    <property type="term" value="C:cytoplasm"/>
    <property type="evidence" value="ECO:0007669"/>
    <property type="project" value="UniProtKB-SubCell"/>
</dbReference>
<dbReference type="InterPro" id="IPR055181">
    <property type="entry name" value="FGAR-AT_PurM_N-like"/>
</dbReference>
<dbReference type="UniPathway" id="UPA00074">
    <property type="reaction ID" value="UER00128"/>
</dbReference>
<comment type="catalytic activity">
    <reaction evidence="11 12">
        <text>N(2)-formyl-N(1)-(5-phospho-beta-D-ribosyl)glycinamide + L-glutamine + ATP + H2O = 2-formamido-N(1)-(5-O-phospho-beta-D-ribosyl)acetamidine + L-glutamate + ADP + phosphate + H(+)</text>
        <dbReference type="Rhea" id="RHEA:17129"/>
        <dbReference type="ChEBI" id="CHEBI:15377"/>
        <dbReference type="ChEBI" id="CHEBI:15378"/>
        <dbReference type="ChEBI" id="CHEBI:29985"/>
        <dbReference type="ChEBI" id="CHEBI:30616"/>
        <dbReference type="ChEBI" id="CHEBI:43474"/>
        <dbReference type="ChEBI" id="CHEBI:58359"/>
        <dbReference type="ChEBI" id="CHEBI:147286"/>
        <dbReference type="ChEBI" id="CHEBI:147287"/>
        <dbReference type="ChEBI" id="CHEBI:456216"/>
        <dbReference type="EC" id="6.3.5.3"/>
    </reaction>
</comment>
<dbReference type="RefSeq" id="WP_132585040.1">
    <property type="nucleotide sequence ID" value="NZ_SMAJ01000018.1"/>
</dbReference>
<reference evidence="17 18" key="1">
    <citation type="submission" date="2019-03" db="EMBL/GenBank/DDBJ databases">
        <title>Genomic Encyclopedia of Type Strains, Phase IV (KMG-IV): sequencing the most valuable type-strain genomes for metagenomic binning, comparative biology and taxonomic classification.</title>
        <authorList>
            <person name="Goeker M."/>
        </authorList>
    </citation>
    <scope>NUCLEOTIDE SEQUENCE [LARGE SCALE GENOMIC DNA]</scope>
    <source>
        <strain evidence="17 18">DSM 24591</strain>
    </source>
</reference>
<dbReference type="GO" id="GO:0005524">
    <property type="term" value="F:ATP binding"/>
    <property type="evidence" value="ECO:0007669"/>
    <property type="project" value="UniProtKB-UniRule"/>
</dbReference>
<dbReference type="FunFam" id="3.30.1330.10:FF:000005">
    <property type="entry name" value="Phosphoribosylformylglycinamidine synthase"/>
    <property type="match status" value="1"/>
</dbReference>
<dbReference type="SUPFAM" id="SSF109736">
    <property type="entry name" value="FGAM synthase PurL, linker domain"/>
    <property type="match status" value="1"/>
</dbReference>
<keyword evidence="10 12" id="KW-0315">Glutamine amidotransferase</keyword>
<dbReference type="FunFam" id="1.10.8.750:FF:000002">
    <property type="entry name" value="Phosphoribosylformylglycinamidine synthase"/>
    <property type="match status" value="1"/>
</dbReference>
<dbReference type="InterPro" id="IPR040707">
    <property type="entry name" value="FGAR-AT_N"/>
</dbReference>
<evidence type="ECO:0000256" key="11">
    <source>
        <dbReference type="ARBA" id="ARBA00052585"/>
    </source>
</evidence>
<feature type="binding site" evidence="12">
    <location>
        <position position="785"/>
    </location>
    <ligand>
        <name>Mg(2+)</name>
        <dbReference type="ChEBI" id="CHEBI:18420"/>
    </ligand>
</feature>
<feature type="binding site" evidence="12">
    <location>
        <position position="948"/>
    </location>
    <ligand>
        <name>Mg(2+)</name>
        <dbReference type="ChEBI" id="CHEBI:18420"/>
    </ligand>
</feature>
<dbReference type="Pfam" id="PF18072">
    <property type="entry name" value="FGAR-AT_linker"/>
    <property type="match status" value="1"/>
</dbReference>
<feature type="domain" description="FGAR-AT PurM N-terminal-like" evidence="16">
    <location>
        <begin position="711"/>
        <end position="869"/>
    </location>
</feature>
<evidence type="ECO:0000256" key="6">
    <source>
        <dbReference type="ARBA" id="ARBA00022741"/>
    </source>
</evidence>